<reference evidence="3" key="1">
    <citation type="journal article" date="2020" name="Stud. Mycol.">
        <title>101 Dothideomycetes genomes: a test case for predicting lifestyles and emergence of pathogens.</title>
        <authorList>
            <person name="Haridas S."/>
            <person name="Albert R."/>
            <person name="Binder M."/>
            <person name="Bloem J."/>
            <person name="Labutti K."/>
            <person name="Salamov A."/>
            <person name="Andreopoulos B."/>
            <person name="Baker S."/>
            <person name="Barry K."/>
            <person name="Bills G."/>
            <person name="Bluhm B."/>
            <person name="Cannon C."/>
            <person name="Castanera R."/>
            <person name="Culley D."/>
            <person name="Daum C."/>
            <person name="Ezra D."/>
            <person name="Gonzalez J."/>
            <person name="Henrissat B."/>
            <person name="Kuo A."/>
            <person name="Liang C."/>
            <person name="Lipzen A."/>
            <person name="Lutzoni F."/>
            <person name="Magnuson J."/>
            <person name="Mondo S."/>
            <person name="Nolan M."/>
            <person name="Ohm R."/>
            <person name="Pangilinan J."/>
            <person name="Park H.-J."/>
            <person name="Ramirez L."/>
            <person name="Alfaro M."/>
            <person name="Sun H."/>
            <person name="Tritt A."/>
            <person name="Yoshinaga Y."/>
            <person name="Zwiers L.-H."/>
            <person name="Turgeon B."/>
            <person name="Goodwin S."/>
            <person name="Spatafora J."/>
            <person name="Crous P."/>
            <person name="Grigoriev I."/>
        </authorList>
    </citation>
    <scope>NUCLEOTIDE SEQUENCE</scope>
    <source>
        <strain evidence="3">HMLAC05119</strain>
    </source>
</reference>
<dbReference type="OrthoDB" id="10471659at2759"/>
<keyword evidence="2" id="KW-0472">Membrane</keyword>
<evidence type="ECO:0000313" key="3">
    <source>
        <dbReference type="EMBL" id="KAF1912071.1"/>
    </source>
</evidence>
<proteinExistence type="predicted"/>
<accession>A0A6A5Q8S9</accession>
<evidence type="ECO:0000256" key="2">
    <source>
        <dbReference type="SAM" id="Phobius"/>
    </source>
</evidence>
<feature type="region of interest" description="Disordered" evidence="1">
    <location>
        <begin position="134"/>
        <end position="161"/>
    </location>
</feature>
<keyword evidence="2" id="KW-1133">Transmembrane helix</keyword>
<dbReference type="Proteomes" id="UP000800096">
    <property type="component" value="Unassembled WGS sequence"/>
</dbReference>
<dbReference type="EMBL" id="ML979141">
    <property type="protein sequence ID" value="KAF1912071.1"/>
    <property type="molecule type" value="Genomic_DNA"/>
</dbReference>
<gene>
    <name evidence="3" type="ORF">BDU57DRAFT_542673</name>
</gene>
<feature type="region of interest" description="Disordered" evidence="1">
    <location>
        <begin position="298"/>
        <end position="322"/>
    </location>
</feature>
<organism evidence="3 4">
    <name type="scientific">Ampelomyces quisqualis</name>
    <name type="common">Powdery mildew agent</name>
    <dbReference type="NCBI Taxonomy" id="50730"/>
    <lineage>
        <taxon>Eukaryota</taxon>
        <taxon>Fungi</taxon>
        <taxon>Dikarya</taxon>
        <taxon>Ascomycota</taxon>
        <taxon>Pezizomycotina</taxon>
        <taxon>Dothideomycetes</taxon>
        <taxon>Pleosporomycetidae</taxon>
        <taxon>Pleosporales</taxon>
        <taxon>Pleosporineae</taxon>
        <taxon>Phaeosphaeriaceae</taxon>
        <taxon>Ampelomyces</taxon>
    </lineage>
</organism>
<feature type="region of interest" description="Disordered" evidence="1">
    <location>
        <begin position="1"/>
        <end position="27"/>
    </location>
</feature>
<keyword evidence="2" id="KW-0812">Transmembrane</keyword>
<evidence type="ECO:0000313" key="4">
    <source>
        <dbReference type="Proteomes" id="UP000800096"/>
    </source>
</evidence>
<keyword evidence="4" id="KW-1185">Reference proteome</keyword>
<feature type="transmembrane region" description="Helical" evidence="2">
    <location>
        <begin position="433"/>
        <end position="456"/>
    </location>
</feature>
<evidence type="ECO:0000256" key="1">
    <source>
        <dbReference type="SAM" id="MobiDB-lite"/>
    </source>
</evidence>
<protein>
    <submittedName>
        <fullName evidence="3">Uncharacterized protein</fullName>
    </submittedName>
</protein>
<sequence>MDDVGSLPSSPPGYWPMPSHHRTPSTNSGYFRRSELFGRTTPDPAVIASLSSRGLARIQERRLKTLSSPGQMEVSKSLVHESPSHRGFVFPKRSSMYSLRGDHNGSYSLSNLGPSKVRSRSSTISLQDSYSNVKLASTGTKNPPKDFMGSSHGSKPACVPNSFAHPSAITATNHDHEVGLDTRKVSPAEEALRHPLSSEASDAHKPPSRTLSWSRKLFPRTRPVNTETQSLKSRFSDDNISVLEYVEPQTLTESPRAILDRVRAREDKHQETSATSLTALGVTNAQGTSMISPTGMSTVHKAKHSDGRPVSSMQIASSPEEMSVATSQLSSSSASSDPVVFNEISVPKKNPLSLSLPTTIFAQQPIGPQHKQLVVSDVEVIIDQEPLIAYAADGLPLYGAPAIIYCCTTFAAFRFALLNLGTEVDTLSLASDMVIALVTGISICILIHIIGGGRLLKMTESVLRGFGMCLGMGHQAVVHGVQKGRQQYVQWFA</sequence>
<name>A0A6A5Q8S9_AMPQU</name>
<dbReference type="AlphaFoldDB" id="A0A6A5Q8S9"/>